<organism evidence="4 5">
    <name type="scientific">Aspergillus steynii IBT 23096</name>
    <dbReference type="NCBI Taxonomy" id="1392250"/>
    <lineage>
        <taxon>Eukaryota</taxon>
        <taxon>Fungi</taxon>
        <taxon>Dikarya</taxon>
        <taxon>Ascomycota</taxon>
        <taxon>Pezizomycotina</taxon>
        <taxon>Eurotiomycetes</taxon>
        <taxon>Eurotiomycetidae</taxon>
        <taxon>Eurotiales</taxon>
        <taxon>Aspergillaceae</taxon>
        <taxon>Aspergillus</taxon>
        <taxon>Aspergillus subgen. Circumdati</taxon>
    </lineage>
</organism>
<keyword evidence="3" id="KW-0812">Transmembrane</keyword>
<evidence type="ECO:0000256" key="1">
    <source>
        <dbReference type="ARBA" id="ARBA00004685"/>
    </source>
</evidence>
<name>A0A2I2FWH2_9EURO</name>
<reference evidence="4 5" key="1">
    <citation type="submission" date="2016-12" db="EMBL/GenBank/DDBJ databases">
        <title>The genomes of Aspergillus section Nigri reveals drivers in fungal speciation.</title>
        <authorList>
            <consortium name="DOE Joint Genome Institute"/>
            <person name="Vesth T.C."/>
            <person name="Nybo J."/>
            <person name="Theobald S."/>
            <person name="Brandl J."/>
            <person name="Frisvad J.C."/>
            <person name="Nielsen K.F."/>
            <person name="Lyhne E.K."/>
            <person name="Kogle M.E."/>
            <person name="Kuo A."/>
            <person name="Riley R."/>
            <person name="Clum A."/>
            <person name="Nolan M."/>
            <person name="Lipzen A."/>
            <person name="Salamov A."/>
            <person name="Henrissat B."/>
            <person name="Wiebenga A."/>
            <person name="De Vries R.P."/>
            <person name="Grigoriev I.V."/>
            <person name="Mortensen U.H."/>
            <person name="Andersen M.R."/>
            <person name="Baker S.E."/>
        </authorList>
    </citation>
    <scope>NUCLEOTIDE SEQUENCE [LARGE SCALE GENOMIC DNA]</scope>
    <source>
        <strain evidence="4 5">IBT 23096</strain>
    </source>
</reference>
<accession>A0A2I2FWH2</accession>
<dbReference type="PANTHER" id="PTHR33365">
    <property type="entry name" value="YALI0B05434P"/>
    <property type="match status" value="1"/>
</dbReference>
<evidence type="ECO:0000313" key="5">
    <source>
        <dbReference type="Proteomes" id="UP000234275"/>
    </source>
</evidence>
<evidence type="ECO:0008006" key="6">
    <source>
        <dbReference type="Google" id="ProtNLM"/>
    </source>
</evidence>
<keyword evidence="5" id="KW-1185">Reference proteome</keyword>
<dbReference type="GO" id="GO:0043386">
    <property type="term" value="P:mycotoxin biosynthetic process"/>
    <property type="evidence" value="ECO:0007669"/>
    <property type="project" value="InterPro"/>
</dbReference>
<dbReference type="Proteomes" id="UP000234275">
    <property type="component" value="Unassembled WGS sequence"/>
</dbReference>
<dbReference type="InterPro" id="IPR021765">
    <property type="entry name" value="UstYa-like"/>
</dbReference>
<gene>
    <name evidence="4" type="ORF">P170DRAFT_450016</name>
</gene>
<dbReference type="AlphaFoldDB" id="A0A2I2FWH2"/>
<dbReference type="Pfam" id="PF11807">
    <property type="entry name" value="UstYa"/>
    <property type="match status" value="1"/>
</dbReference>
<dbReference type="EMBL" id="MSFO01000008">
    <property type="protein sequence ID" value="PLB44957.1"/>
    <property type="molecule type" value="Genomic_DNA"/>
</dbReference>
<evidence type="ECO:0000256" key="2">
    <source>
        <dbReference type="ARBA" id="ARBA00035112"/>
    </source>
</evidence>
<comment type="caution">
    <text evidence="4">The sequence shown here is derived from an EMBL/GenBank/DDBJ whole genome shotgun (WGS) entry which is preliminary data.</text>
</comment>
<dbReference type="GeneID" id="36558786"/>
<comment type="similarity">
    <text evidence="2">Belongs to the ustYa family.</text>
</comment>
<keyword evidence="3" id="KW-1133">Transmembrane helix</keyword>
<protein>
    <recommendedName>
        <fullName evidence="6">Tat pathway signal sequence</fullName>
    </recommendedName>
</protein>
<evidence type="ECO:0000256" key="3">
    <source>
        <dbReference type="SAM" id="Phobius"/>
    </source>
</evidence>
<sequence length="258" mass="29766">MPHFKEDYLPVRHDSDSIGEVPSCDTEALLLQSKERYRRWKYTLQILTGICVALYIILLFGIFFLFKNPQVVITDQRCARQLSITGPGLDSVEYETIMFKGAQEGDNPYKGHPGPDLDAAWSQLTEVRHVSVSPEIMVSINKSNNNAVQLADGTYFGATEVFHQLHCLNLIRQHSYKEYYDVDGRRPPGLTDSSATLRKHLDHCIDILRQNIMCNGDTSVITHNWVQGYEFPYPNFNTKHKCRRFEKIVEWEKDHQVC</sequence>
<keyword evidence="3" id="KW-0472">Membrane</keyword>
<proteinExistence type="inferred from homology"/>
<dbReference type="VEuPathDB" id="FungiDB:P170DRAFT_450016"/>
<dbReference type="PANTHER" id="PTHR33365:SF4">
    <property type="entry name" value="CYCLOCHLOROTINE BIOSYNTHESIS PROTEIN O"/>
    <property type="match status" value="1"/>
</dbReference>
<feature type="transmembrane region" description="Helical" evidence="3">
    <location>
        <begin position="42"/>
        <end position="66"/>
    </location>
</feature>
<dbReference type="STRING" id="1392250.A0A2I2FWH2"/>
<dbReference type="RefSeq" id="XP_024700259.1">
    <property type="nucleotide sequence ID" value="XM_024851087.1"/>
</dbReference>
<dbReference type="OrthoDB" id="3687641at2759"/>
<evidence type="ECO:0000313" key="4">
    <source>
        <dbReference type="EMBL" id="PLB44957.1"/>
    </source>
</evidence>
<comment type="pathway">
    <text evidence="1">Mycotoxin biosynthesis.</text>
</comment>